<accession>A0A8J3IE09</accession>
<gene>
    <name evidence="2" type="ORF">KSX_92000</name>
</gene>
<dbReference type="RefSeq" id="WP_220199985.1">
    <property type="nucleotide sequence ID" value="NZ_BNJF01000010.1"/>
</dbReference>
<dbReference type="Proteomes" id="UP000612362">
    <property type="component" value="Unassembled WGS sequence"/>
</dbReference>
<keyword evidence="1" id="KW-1133">Transmembrane helix</keyword>
<comment type="caution">
    <text evidence="2">The sequence shown here is derived from an EMBL/GenBank/DDBJ whole genome shotgun (WGS) entry which is preliminary data.</text>
</comment>
<feature type="transmembrane region" description="Helical" evidence="1">
    <location>
        <begin position="32"/>
        <end position="51"/>
    </location>
</feature>
<evidence type="ECO:0000313" key="3">
    <source>
        <dbReference type="Proteomes" id="UP000612362"/>
    </source>
</evidence>
<feature type="transmembrane region" description="Helical" evidence="1">
    <location>
        <begin position="57"/>
        <end position="76"/>
    </location>
</feature>
<keyword evidence="1" id="KW-0812">Transmembrane</keyword>
<feature type="transmembrane region" description="Helical" evidence="1">
    <location>
        <begin position="192"/>
        <end position="213"/>
    </location>
</feature>
<protein>
    <recommendedName>
        <fullName evidence="4">PAP2 superfamily protein</fullName>
    </recommendedName>
</protein>
<feature type="transmembrane region" description="Helical" evidence="1">
    <location>
        <begin position="150"/>
        <end position="172"/>
    </location>
</feature>
<dbReference type="AlphaFoldDB" id="A0A8J3IE09"/>
<evidence type="ECO:0000256" key="1">
    <source>
        <dbReference type="SAM" id="Phobius"/>
    </source>
</evidence>
<organism evidence="2 3">
    <name type="scientific">Ktedonospora formicarum</name>
    <dbReference type="NCBI Taxonomy" id="2778364"/>
    <lineage>
        <taxon>Bacteria</taxon>
        <taxon>Bacillati</taxon>
        <taxon>Chloroflexota</taxon>
        <taxon>Ktedonobacteria</taxon>
        <taxon>Ktedonobacterales</taxon>
        <taxon>Ktedonobacteraceae</taxon>
        <taxon>Ktedonospora</taxon>
    </lineage>
</organism>
<evidence type="ECO:0008006" key="4">
    <source>
        <dbReference type="Google" id="ProtNLM"/>
    </source>
</evidence>
<feature type="transmembrane region" description="Helical" evidence="1">
    <location>
        <begin position="123"/>
        <end position="143"/>
    </location>
</feature>
<feature type="transmembrane region" description="Helical" evidence="1">
    <location>
        <begin position="97"/>
        <end position="117"/>
    </location>
</feature>
<keyword evidence="1" id="KW-0472">Membrane</keyword>
<sequence>MNISSTDTEVTNMPSALSSSRGERIAHYISDIFNPLFVAAPTFLVAALMSAPDLLHAFLWWGIVIVGVSILPYLFIARGVRQGKYTDKHVSRREQRLVPVLFALVCMTVSFFILVLLQASRPLLGTTVAMLISLILALVITSVAKWKISLHMIGISGACTMLVVFFGPLFLLLTPLAPLIGWARWKVGAHNVLQACAGTLLAVMVTLVTFWGFGLL</sequence>
<dbReference type="EMBL" id="BNJF01000010">
    <property type="protein sequence ID" value="GHO51037.1"/>
    <property type="molecule type" value="Genomic_DNA"/>
</dbReference>
<evidence type="ECO:0000313" key="2">
    <source>
        <dbReference type="EMBL" id="GHO51037.1"/>
    </source>
</evidence>
<name>A0A8J3IE09_9CHLR</name>
<keyword evidence="3" id="KW-1185">Reference proteome</keyword>
<reference evidence="2" key="1">
    <citation type="submission" date="2020-10" db="EMBL/GenBank/DDBJ databases">
        <title>Taxonomic study of unclassified bacteria belonging to the class Ktedonobacteria.</title>
        <authorList>
            <person name="Yabe S."/>
            <person name="Wang C.M."/>
            <person name="Zheng Y."/>
            <person name="Sakai Y."/>
            <person name="Cavaletti L."/>
            <person name="Monciardini P."/>
            <person name="Donadio S."/>
        </authorList>
    </citation>
    <scope>NUCLEOTIDE SEQUENCE</scope>
    <source>
        <strain evidence="2">SOSP1-1</strain>
    </source>
</reference>
<proteinExistence type="predicted"/>